<evidence type="ECO:0000313" key="1">
    <source>
        <dbReference type="EMBL" id="PPQ72225.1"/>
    </source>
</evidence>
<dbReference type="Pfam" id="PF00300">
    <property type="entry name" value="His_Phos_1"/>
    <property type="match status" value="1"/>
</dbReference>
<dbReference type="Gene3D" id="3.40.50.1240">
    <property type="entry name" value="Phosphoglycerate mutase-like"/>
    <property type="match status" value="1"/>
</dbReference>
<dbReference type="AlphaFoldDB" id="A0A409W151"/>
<dbReference type="InterPro" id="IPR013078">
    <property type="entry name" value="His_Pase_superF_clade-1"/>
</dbReference>
<feature type="non-terminal residue" evidence="1">
    <location>
        <position position="1"/>
    </location>
</feature>
<dbReference type="InterPro" id="IPR050275">
    <property type="entry name" value="PGM_Phosphatase"/>
</dbReference>
<evidence type="ECO:0000313" key="2">
    <source>
        <dbReference type="Proteomes" id="UP000284842"/>
    </source>
</evidence>
<dbReference type="SMART" id="SM00855">
    <property type="entry name" value="PGAM"/>
    <property type="match status" value="1"/>
</dbReference>
<dbReference type="EMBL" id="NHTK01005880">
    <property type="protein sequence ID" value="PPQ72225.1"/>
    <property type="molecule type" value="Genomic_DNA"/>
</dbReference>
<dbReference type="InterPro" id="IPR029033">
    <property type="entry name" value="His_PPase_superfam"/>
</dbReference>
<dbReference type="Proteomes" id="UP000284842">
    <property type="component" value="Unassembled WGS sequence"/>
</dbReference>
<proteinExistence type="predicted"/>
<comment type="caution">
    <text evidence="1">The sequence shown here is derived from an EMBL/GenBank/DDBJ whole genome shotgun (WGS) entry which is preliminary data.</text>
</comment>
<name>A0A409W151_9AGAR</name>
<dbReference type="SUPFAM" id="SSF53254">
    <property type="entry name" value="Phosphoglycerate mutase-like"/>
    <property type="match status" value="1"/>
</dbReference>
<sequence length="297" mass="33981">TIAGYFVQDELTLKHHIPTIAPHFGLINTSSTRYAEFRDEITKLNDEARKEGGYVKFFLLSRHGQGYHNVAESKYGTEAWDEYDSLRLSSHWSKLNGDDEITWGPDPQLTPLGTSQAQDIHRVMEQEAKEGLEAPHKRYCSPLTRAMRTCFIMYDGVFDNASAVTVLENCREENGEHTCDKRNTRSYIASAFPSFEIEEGLTEQDELWDADVRETKAQVSHRARKVLDLVFEKDVEDTFISITAHGGWIDGFLTAVGRTRIPLPTGGEYGFRDLFIEMLIQFWLCVKVSFQLLSRQK</sequence>
<dbReference type="OrthoDB" id="496981at2759"/>
<accession>A0A409W151</accession>
<organism evidence="1 2">
    <name type="scientific">Panaeolus cyanescens</name>
    <dbReference type="NCBI Taxonomy" id="181874"/>
    <lineage>
        <taxon>Eukaryota</taxon>
        <taxon>Fungi</taxon>
        <taxon>Dikarya</taxon>
        <taxon>Basidiomycota</taxon>
        <taxon>Agaricomycotina</taxon>
        <taxon>Agaricomycetes</taxon>
        <taxon>Agaricomycetidae</taxon>
        <taxon>Agaricales</taxon>
        <taxon>Agaricineae</taxon>
        <taxon>Galeropsidaceae</taxon>
        <taxon>Panaeolus</taxon>
    </lineage>
</organism>
<dbReference type="PANTHER" id="PTHR48100:SF1">
    <property type="entry name" value="HISTIDINE PHOSPHATASE FAMILY PROTEIN-RELATED"/>
    <property type="match status" value="1"/>
</dbReference>
<dbReference type="GO" id="GO:0005737">
    <property type="term" value="C:cytoplasm"/>
    <property type="evidence" value="ECO:0007669"/>
    <property type="project" value="TreeGrafter"/>
</dbReference>
<reference evidence="1 2" key="1">
    <citation type="journal article" date="2018" name="Evol. Lett.">
        <title>Horizontal gene cluster transfer increased hallucinogenic mushroom diversity.</title>
        <authorList>
            <person name="Reynolds H.T."/>
            <person name="Vijayakumar V."/>
            <person name="Gluck-Thaler E."/>
            <person name="Korotkin H.B."/>
            <person name="Matheny P.B."/>
            <person name="Slot J.C."/>
        </authorList>
    </citation>
    <scope>NUCLEOTIDE SEQUENCE [LARGE SCALE GENOMIC DNA]</scope>
    <source>
        <strain evidence="1 2">2629</strain>
    </source>
</reference>
<protein>
    <recommendedName>
        <fullName evidence="3">Phosphoglycerate mutase-like protein</fullName>
    </recommendedName>
</protein>
<evidence type="ECO:0008006" key="3">
    <source>
        <dbReference type="Google" id="ProtNLM"/>
    </source>
</evidence>
<dbReference type="GO" id="GO:0016791">
    <property type="term" value="F:phosphatase activity"/>
    <property type="evidence" value="ECO:0007669"/>
    <property type="project" value="TreeGrafter"/>
</dbReference>
<gene>
    <name evidence="1" type="ORF">CVT24_002353</name>
</gene>
<dbReference type="PANTHER" id="PTHR48100">
    <property type="entry name" value="BROAD-SPECIFICITY PHOSPHATASE YOR283W-RELATED"/>
    <property type="match status" value="1"/>
</dbReference>
<keyword evidence="2" id="KW-1185">Reference proteome</keyword>
<dbReference type="InParanoid" id="A0A409W151"/>